<organism evidence="1 2">
    <name type="scientific">Myxococcus xanthus</name>
    <dbReference type="NCBI Taxonomy" id="34"/>
    <lineage>
        <taxon>Bacteria</taxon>
        <taxon>Pseudomonadati</taxon>
        <taxon>Myxococcota</taxon>
        <taxon>Myxococcia</taxon>
        <taxon>Myxococcales</taxon>
        <taxon>Cystobacterineae</taxon>
        <taxon>Myxococcaceae</taxon>
        <taxon>Myxococcus</taxon>
    </lineage>
</organism>
<evidence type="ECO:0000313" key="1">
    <source>
        <dbReference type="EMBL" id="QDE70351.1"/>
    </source>
</evidence>
<dbReference type="EMBL" id="CP017174">
    <property type="protein sequence ID" value="QDE70351.1"/>
    <property type="molecule type" value="Genomic_DNA"/>
</dbReference>
<proteinExistence type="predicted"/>
<dbReference type="AlphaFoldDB" id="A0AAE6G468"/>
<reference evidence="1 2" key="1">
    <citation type="journal article" date="2019" name="Science">
        <title>Social genes are selection hotspots in kin groups of a soil microbe.</title>
        <authorList>
            <person name="Wielgoss S."/>
            <person name="Wolfensberger R."/>
            <person name="Sun L."/>
            <person name="Fiegna F."/>
            <person name="Velicer G.J."/>
        </authorList>
    </citation>
    <scope>NUCLEOTIDE SEQUENCE [LARGE SCALE GENOMIC DNA]</scope>
    <source>
        <strain evidence="1 2">MC3.5.9c15</strain>
    </source>
</reference>
<accession>A0AAE6G468</accession>
<name>A0AAE6G468_MYXXA</name>
<sequence length="82" mass="9173">MNLPPHLTQAYTSKSNVLLSNSANVHSRCPLLHPLLPGPCLKPRAHLLHTCLRERISTTSDAAMSLKMRSERVAEVVRSYRV</sequence>
<protein>
    <submittedName>
        <fullName evidence="1">Uncharacterized protein</fullName>
    </submittedName>
</protein>
<gene>
    <name evidence="1" type="ORF">BHS09_27160</name>
</gene>
<dbReference type="Proteomes" id="UP000320179">
    <property type="component" value="Chromosome"/>
</dbReference>
<evidence type="ECO:0000313" key="2">
    <source>
        <dbReference type="Proteomes" id="UP000320179"/>
    </source>
</evidence>